<dbReference type="STRING" id="225164.V4AZB1"/>
<proteinExistence type="predicted"/>
<dbReference type="SUPFAM" id="SSF50156">
    <property type="entry name" value="PDZ domain-like"/>
    <property type="match status" value="1"/>
</dbReference>
<dbReference type="OMA" id="XSSDESD"/>
<dbReference type="PANTHER" id="PTHR23116">
    <property type="entry name" value="PDZ DOMAIN CONTAINING WHIRLIN AND HARMONIN-RELATED"/>
    <property type="match status" value="1"/>
</dbReference>
<evidence type="ECO:0000256" key="2">
    <source>
        <dbReference type="ARBA" id="ARBA00022737"/>
    </source>
</evidence>
<dbReference type="InterPro" id="IPR036034">
    <property type="entry name" value="PDZ_sf"/>
</dbReference>
<protein>
    <recommendedName>
        <fullName evidence="4">PDZ domain-containing protein</fullName>
    </recommendedName>
</protein>
<dbReference type="HOGENOM" id="CLU_138767_1_0_1"/>
<dbReference type="AlphaFoldDB" id="V4AZB1"/>
<dbReference type="RefSeq" id="XP_009048894.1">
    <property type="nucleotide sequence ID" value="XM_009050646.1"/>
</dbReference>
<accession>V4AZB1</accession>
<dbReference type="InterPro" id="IPR001478">
    <property type="entry name" value="PDZ"/>
</dbReference>
<evidence type="ECO:0000313" key="5">
    <source>
        <dbReference type="EMBL" id="ESP00446.1"/>
    </source>
</evidence>
<dbReference type="GO" id="GO:0032426">
    <property type="term" value="C:stereocilium tip"/>
    <property type="evidence" value="ECO:0007669"/>
    <property type="project" value="TreeGrafter"/>
</dbReference>
<keyword evidence="2" id="KW-0677">Repeat</keyword>
<dbReference type="Gene3D" id="2.30.42.10">
    <property type="match status" value="1"/>
</dbReference>
<dbReference type="Proteomes" id="UP000030746">
    <property type="component" value="Unassembled WGS sequence"/>
</dbReference>
<dbReference type="GO" id="GO:0005886">
    <property type="term" value="C:plasma membrane"/>
    <property type="evidence" value="ECO:0007669"/>
    <property type="project" value="TreeGrafter"/>
</dbReference>
<dbReference type="CTD" id="20234342"/>
<evidence type="ECO:0000256" key="1">
    <source>
        <dbReference type="ARBA" id="ARBA00004316"/>
    </source>
</evidence>
<dbReference type="SMART" id="SM00228">
    <property type="entry name" value="PDZ"/>
    <property type="match status" value="1"/>
</dbReference>
<organism evidence="5 6">
    <name type="scientific">Lottia gigantea</name>
    <name type="common">Giant owl limpet</name>
    <dbReference type="NCBI Taxonomy" id="225164"/>
    <lineage>
        <taxon>Eukaryota</taxon>
        <taxon>Metazoa</taxon>
        <taxon>Spiralia</taxon>
        <taxon>Lophotrochozoa</taxon>
        <taxon>Mollusca</taxon>
        <taxon>Gastropoda</taxon>
        <taxon>Patellogastropoda</taxon>
        <taxon>Lottioidea</taxon>
        <taxon>Lottiidae</taxon>
        <taxon>Lottia</taxon>
    </lineage>
</organism>
<dbReference type="OrthoDB" id="10056216at2759"/>
<dbReference type="InterPro" id="IPR051844">
    <property type="entry name" value="USH2_Complex_Protein"/>
</dbReference>
<keyword evidence="3" id="KW-0966">Cell projection</keyword>
<dbReference type="EMBL" id="KB200702">
    <property type="protein sequence ID" value="ESP00446.1"/>
    <property type="molecule type" value="Genomic_DNA"/>
</dbReference>
<reference evidence="5 6" key="1">
    <citation type="journal article" date="2013" name="Nature">
        <title>Insights into bilaterian evolution from three spiralian genomes.</title>
        <authorList>
            <person name="Simakov O."/>
            <person name="Marletaz F."/>
            <person name="Cho S.J."/>
            <person name="Edsinger-Gonzales E."/>
            <person name="Havlak P."/>
            <person name="Hellsten U."/>
            <person name="Kuo D.H."/>
            <person name="Larsson T."/>
            <person name="Lv J."/>
            <person name="Arendt D."/>
            <person name="Savage R."/>
            <person name="Osoegawa K."/>
            <person name="de Jong P."/>
            <person name="Grimwood J."/>
            <person name="Chapman J.A."/>
            <person name="Shapiro H."/>
            <person name="Aerts A."/>
            <person name="Otillar R.P."/>
            <person name="Terry A.Y."/>
            <person name="Boore J.L."/>
            <person name="Grigoriev I.V."/>
            <person name="Lindberg D.R."/>
            <person name="Seaver E.C."/>
            <person name="Weisblat D.A."/>
            <person name="Putnam N.H."/>
            <person name="Rokhsar D.S."/>
        </authorList>
    </citation>
    <scope>NUCLEOTIDE SEQUENCE [LARGE SCALE GENOMIC DNA]</scope>
</reference>
<evidence type="ECO:0000313" key="6">
    <source>
        <dbReference type="Proteomes" id="UP000030746"/>
    </source>
</evidence>
<dbReference type="PROSITE" id="PS50106">
    <property type="entry name" value="PDZ"/>
    <property type="match status" value="1"/>
</dbReference>
<keyword evidence="6" id="KW-1185">Reference proteome</keyword>
<dbReference type="KEGG" id="lgi:LOTGIDRAFT_140690"/>
<evidence type="ECO:0000256" key="3">
    <source>
        <dbReference type="ARBA" id="ARBA00023273"/>
    </source>
</evidence>
<sequence>MDHATIRERQVILSVLKTTDYIGMNIRGGNEYGLGIYVSRLDRGGLAERNNVCVGDQIVAVNGTSFENVNHTSAVEFLRAHRTLKLTLKVCKQF</sequence>
<dbReference type="PANTHER" id="PTHR23116:SF29">
    <property type="entry name" value="PDZ DOMAIN-CONTAINING PROTEIN 7"/>
    <property type="match status" value="1"/>
</dbReference>
<name>V4AZB1_LOTGI</name>
<gene>
    <name evidence="5" type="ORF">LOTGIDRAFT_140690</name>
</gene>
<dbReference type="GeneID" id="20234342"/>
<comment type="subcellular location">
    <subcellularLocation>
        <location evidence="1">Cell projection</location>
    </subcellularLocation>
</comment>
<dbReference type="GO" id="GO:0002142">
    <property type="term" value="C:stereocilia ankle link complex"/>
    <property type="evidence" value="ECO:0007669"/>
    <property type="project" value="TreeGrafter"/>
</dbReference>
<dbReference type="GO" id="GO:0005929">
    <property type="term" value="C:cilium"/>
    <property type="evidence" value="ECO:0007669"/>
    <property type="project" value="TreeGrafter"/>
</dbReference>
<dbReference type="Pfam" id="PF00595">
    <property type="entry name" value="PDZ"/>
    <property type="match status" value="1"/>
</dbReference>
<evidence type="ECO:0000259" key="4">
    <source>
        <dbReference type="PROSITE" id="PS50106"/>
    </source>
</evidence>
<feature type="domain" description="PDZ" evidence="4">
    <location>
        <begin position="10"/>
        <end position="79"/>
    </location>
</feature>